<sequence>MELDTPRGPALADIDLLAGEPRYLLAVTHGAGGGVDAPDITAVCDAVLKAGGAAARITQTYRVAGRKMPGSATRPQDEAWTAAVRGVCADPRLAKLPLVLAGRSNGARVACRTAAELGAAAVVALAFPLHPPGKPERSRAEELRGAGVPTLVINGDRDPFGVPDAADATSLVVRQGERHDLAKDVESVGGSVADWLAERLS</sequence>
<dbReference type="AlphaFoldDB" id="A0A0C2JBT0"/>
<dbReference type="GO" id="GO:0016787">
    <property type="term" value="F:hydrolase activity"/>
    <property type="evidence" value="ECO:0007669"/>
    <property type="project" value="UniProtKB-KW"/>
</dbReference>
<dbReference type="STRING" id="183763.LP52_10600"/>
<dbReference type="Gene3D" id="3.40.50.1820">
    <property type="entry name" value="alpha/beta hydrolase"/>
    <property type="match status" value="1"/>
</dbReference>
<dbReference type="SUPFAM" id="SSF53474">
    <property type="entry name" value="alpha/beta-Hydrolases"/>
    <property type="match status" value="1"/>
</dbReference>
<feature type="domain" description="KANL3/Tex30 alpha/beta hydrolase-like" evidence="1">
    <location>
        <begin position="24"/>
        <end position="170"/>
    </location>
</feature>
<proteinExistence type="predicted"/>
<dbReference type="InterPro" id="IPR029058">
    <property type="entry name" value="AB_hydrolase_fold"/>
</dbReference>
<dbReference type="InterPro" id="IPR026555">
    <property type="entry name" value="NSL3/Tex30"/>
</dbReference>
<accession>A0A0C2JBT0</accession>
<dbReference type="Proteomes" id="UP000031675">
    <property type="component" value="Unassembled WGS sequence"/>
</dbReference>
<name>A0A0C2JBT0_9ACTN</name>
<reference evidence="3" key="1">
    <citation type="journal article" date="2015" name="Chem. Biol.">
        <title>Structure, bioactivity, and resistance mechanism of streptomonomicin, an unusual lasso Peptide from an understudied halophilic actinomycete.</title>
        <authorList>
            <person name="Metelev M."/>
            <person name="Tietz J.I."/>
            <person name="Melby J.O."/>
            <person name="Blair P.M."/>
            <person name="Zhu L."/>
            <person name="Livnat I."/>
            <person name="Severinov K."/>
            <person name="Mitchell D.A."/>
        </authorList>
    </citation>
    <scope>NUCLEOTIDE SEQUENCE [LARGE SCALE GENOMIC DNA]</scope>
    <source>
        <strain evidence="3">YIM 90003</strain>
    </source>
</reference>
<dbReference type="Pfam" id="PF20408">
    <property type="entry name" value="Abhydrolase_11"/>
    <property type="match status" value="1"/>
</dbReference>
<dbReference type="OrthoDB" id="652634at2"/>
<gene>
    <name evidence="2" type="ORF">LP52_10600</name>
</gene>
<dbReference type="RefSeq" id="WP_040272848.1">
    <property type="nucleotide sequence ID" value="NZ_JROO01000018.1"/>
</dbReference>
<keyword evidence="2" id="KW-0378">Hydrolase</keyword>
<keyword evidence="3" id="KW-1185">Reference proteome</keyword>
<evidence type="ECO:0000313" key="2">
    <source>
        <dbReference type="EMBL" id="KIH98876.1"/>
    </source>
</evidence>
<organism evidence="2 3">
    <name type="scientific">Streptomonospora alba</name>
    <dbReference type="NCBI Taxonomy" id="183763"/>
    <lineage>
        <taxon>Bacteria</taxon>
        <taxon>Bacillati</taxon>
        <taxon>Actinomycetota</taxon>
        <taxon>Actinomycetes</taxon>
        <taxon>Streptosporangiales</taxon>
        <taxon>Nocardiopsidaceae</taxon>
        <taxon>Streptomonospora</taxon>
    </lineage>
</organism>
<dbReference type="InterPro" id="IPR046879">
    <property type="entry name" value="KANL3/Tex30_Abhydrolase"/>
</dbReference>
<evidence type="ECO:0000313" key="3">
    <source>
        <dbReference type="Proteomes" id="UP000031675"/>
    </source>
</evidence>
<dbReference type="PANTHER" id="PTHR13136">
    <property type="entry name" value="TESTIS DEVELOPMENT PROTEIN PRTD"/>
    <property type="match status" value="1"/>
</dbReference>
<dbReference type="PANTHER" id="PTHR13136:SF11">
    <property type="entry name" value="TESTIS-EXPRESSED PROTEIN 30"/>
    <property type="match status" value="1"/>
</dbReference>
<evidence type="ECO:0000259" key="1">
    <source>
        <dbReference type="Pfam" id="PF20408"/>
    </source>
</evidence>
<comment type="caution">
    <text evidence="2">The sequence shown here is derived from an EMBL/GenBank/DDBJ whole genome shotgun (WGS) entry which is preliminary data.</text>
</comment>
<protein>
    <submittedName>
        <fullName evidence="2">Alpha/beta hydrolase</fullName>
    </submittedName>
</protein>
<dbReference type="EMBL" id="JROO01000018">
    <property type="protein sequence ID" value="KIH98876.1"/>
    <property type="molecule type" value="Genomic_DNA"/>
</dbReference>